<evidence type="ECO:0000256" key="7">
    <source>
        <dbReference type="ARBA" id="ARBA00022519"/>
    </source>
</evidence>
<comment type="similarity">
    <text evidence="2">Belongs to the MerT family.</text>
</comment>
<reference evidence="17 18" key="1">
    <citation type="submission" date="2017-03" db="EMBL/GenBank/DDBJ databases">
        <authorList>
            <person name="Afonso C.L."/>
            <person name="Miller P.J."/>
            <person name="Scott M.A."/>
            <person name="Spackman E."/>
            <person name="Goraichik I."/>
            <person name="Dimitrov K.M."/>
            <person name="Suarez D.L."/>
            <person name="Swayne D.E."/>
        </authorList>
    </citation>
    <scope>NUCLEOTIDE SEQUENCE [LARGE SCALE GENOMIC DNA]</scope>
    <source>
        <strain evidence="17 18">CECT 7691</strain>
    </source>
</reference>
<dbReference type="Gene3D" id="1.10.287.910">
    <property type="entry name" value="bacterial mercury transporter, merf"/>
    <property type="match status" value="1"/>
</dbReference>
<evidence type="ECO:0000256" key="5">
    <source>
        <dbReference type="ARBA" id="ARBA00022466"/>
    </source>
</evidence>
<accession>A0A1Y5TSU4</accession>
<dbReference type="GO" id="GO:0046872">
    <property type="term" value="F:metal ion binding"/>
    <property type="evidence" value="ECO:0007669"/>
    <property type="project" value="UniProtKB-KW"/>
</dbReference>
<evidence type="ECO:0000256" key="16">
    <source>
        <dbReference type="SAM" id="Phobius"/>
    </source>
</evidence>
<comment type="function">
    <text evidence="14">Involved in mercury resistance. Probably transfers a mercuric ion from the periplasmic Hg(2+)-binding protein MerP to the cytoplasmic mercuric reductase MerA.</text>
</comment>
<dbReference type="Pfam" id="PF02411">
    <property type="entry name" value="MerT"/>
    <property type="match status" value="1"/>
</dbReference>
<evidence type="ECO:0000256" key="15">
    <source>
        <dbReference type="SAM" id="MobiDB-lite"/>
    </source>
</evidence>
<keyword evidence="10" id="KW-0476">Mercury</keyword>
<evidence type="ECO:0000256" key="11">
    <source>
        <dbReference type="ARBA" id="ARBA00022989"/>
    </source>
</evidence>
<dbReference type="AlphaFoldDB" id="A0A1Y5TSU4"/>
<feature type="transmembrane region" description="Helical" evidence="16">
    <location>
        <begin position="68"/>
        <end position="88"/>
    </location>
</feature>
<keyword evidence="6" id="KW-1003">Cell membrane</keyword>
<evidence type="ECO:0000256" key="2">
    <source>
        <dbReference type="ARBA" id="ARBA00008224"/>
    </source>
</evidence>
<dbReference type="EMBL" id="FWFR01000003">
    <property type="protein sequence ID" value="SLN71306.1"/>
    <property type="molecule type" value="Genomic_DNA"/>
</dbReference>
<keyword evidence="12 16" id="KW-0472">Membrane</keyword>
<evidence type="ECO:0000256" key="14">
    <source>
        <dbReference type="ARBA" id="ARBA00045720"/>
    </source>
</evidence>
<evidence type="ECO:0000256" key="4">
    <source>
        <dbReference type="ARBA" id="ARBA00022448"/>
    </source>
</evidence>
<proteinExistence type="inferred from homology"/>
<dbReference type="RefSeq" id="WP_085884713.1">
    <property type="nucleotide sequence ID" value="NZ_FWFR01000003.1"/>
</dbReference>
<keyword evidence="9" id="KW-0479">Metal-binding</keyword>
<feature type="transmembrane region" description="Helical" evidence="16">
    <location>
        <begin position="23"/>
        <end position="56"/>
    </location>
</feature>
<protein>
    <recommendedName>
        <fullName evidence="3">Mercuric transport protein MerT</fullName>
    </recommendedName>
    <alternativeName>
        <fullName evidence="13">Mercury ion transport protein</fullName>
    </alternativeName>
</protein>
<dbReference type="GO" id="GO:0005886">
    <property type="term" value="C:plasma membrane"/>
    <property type="evidence" value="ECO:0007669"/>
    <property type="project" value="UniProtKB-SubCell"/>
</dbReference>
<sequence length="132" mass="13911">MAKSVVDIEGSGSGSIESGQRKGWLAAGGVIGAILASSCCIVPLVLVTLGISGAWIGNLTALEPYKPVFAVVTLVFIGLGFWHVYLKAKPACVDGSYCARPQSGLITRSALWIATVLVILSLTIDWWAPLFY</sequence>
<evidence type="ECO:0000256" key="6">
    <source>
        <dbReference type="ARBA" id="ARBA00022475"/>
    </source>
</evidence>
<keyword evidence="4" id="KW-0813">Transport</keyword>
<evidence type="ECO:0000256" key="12">
    <source>
        <dbReference type="ARBA" id="ARBA00023136"/>
    </source>
</evidence>
<evidence type="ECO:0000256" key="9">
    <source>
        <dbReference type="ARBA" id="ARBA00022723"/>
    </source>
</evidence>
<evidence type="ECO:0000256" key="10">
    <source>
        <dbReference type="ARBA" id="ARBA00022914"/>
    </source>
</evidence>
<dbReference type="InterPro" id="IPR003457">
    <property type="entry name" value="Transprt_MerT"/>
</dbReference>
<keyword evidence="5" id="KW-0475">Mercuric resistance</keyword>
<dbReference type="OrthoDB" id="9813737at2"/>
<evidence type="ECO:0000256" key="3">
    <source>
        <dbReference type="ARBA" id="ARBA00017053"/>
    </source>
</evidence>
<keyword evidence="18" id="KW-1185">Reference proteome</keyword>
<feature type="compositionally biased region" description="Low complexity" evidence="15">
    <location>
        <begin position="8"/>
        <end position="20"/>
    </location>
</feature>
<comment type="subcellular location">
    <subcellularLocation>
        <location evidence="1">Cell inner membrane</location>
        <topology evidence="1">Multi-pass membrane protein</topology>
    </subcellularLocation>
</comment>
<evidence type="ECO:0000256" key="8">
    <source>
        <dbReference type="ARBA" id="ARBA00022692"/>
    </source>
</evidence>
<evidence type="ECO:0000313" key="17">
    <source>
        <dbReference type="EMBL" id="SLN71306.1"/>
    </source>
</evidence>
<keyword evidence="8 16" id="KW-0812">Transmembrane</keyword>
<keyword evidence="11 16" id="KW-1133">Transmembrane helix</keyword>
<dbReference type="Proteomes" id="UP000193200">
    <property type="component" value="Unassembled WGS sequence"/>
</dbReference>
<evidence type="ECO:0000256" key="13">
    <source>
        <dbReference type="ARBA" id="ARBA00030934"/>
    </source>
</evidence>
<dbReference type="InParanoid" id="A0A1Y5TSU4"/>
<name>A0A1Y5TSU4_9PROT</name>
<dbReference type="GO" id="GO:0015097">
    <property type="term" value="F:mercury ion transmembrane transporter activity"/>
    <property type="evidence" value="ECO:0007669"/>
    <property type="project" value="InterPro"/>
</dbReference>
<evidence type="ECO:0000313" key="18">
    <source>
        <dbReference type="Proteomes" id="UP000193200"/>
    </source>
</evidence>
<organism evidence="17 18">
    <name type="scientific">Oceanibacterium hippocampi</name>
    <dbReference type="NCBI Taxonomy" id="745714"/>
    <lineage>
        <taxon>Bacteria</taxon>
        <taxon>Pseudomonadati</taxon>
        <taxon>Pseudomonadota</taxon>
        <taxon>Alphaproteobacteria</taxon>
        <taxon>Sneathiellales</taxon>
        <taxon>Sneathiellaceae</taxon>
        <taxon>Oceanibacterium</taxon>
    </lineage>
</organism>
<gene>
    <name evidence="17" type="ORF">OCH7691_03363</name>
</gene>
<feature type="transmembrane region" description="Helical" evidence="16">
    <location>
        <begin position="109"/>
        <end position="128"/>
    </location>
</feature>
<evidence type="ECO:0000256" key="1">
    <source>
        <dbReference type="ARBA" id="ARBA00004429"/>
    </source>
</evidence>
<feature type="region of interest" description="Disordered" evidence="15">
    <location>
        <begin position="1"/>
        <end position="20"/>
    </location>
</feature>
<keyword evidence="7" id="KW-0997">Cell inner membrane</keyword>